<reference evidence="1" key="1">
    <citation type="submission" date="2021-11" db="EMBL/GenBank/DDBJ databases">
        <title>Australian commercial rhizobial inoculants.</title>
        <authorList>
            <person name="Kohlmeier M.G."/>
            <person name="O'Hara G.W."/>
            <person name="Colombi E."/>
            <person name="Ramsay J.P."/>
            <person name="Terpolilli J."/>
        </authorList>
    </citation>
    <scope>NUCLEOTIDE SEQUENCE</scope>
    <source>
        <strain evidence="1">CC829</strain>
        <plasmid evidence="1">pCC829_1</plasmid>
    </source>
</reference>
<dbReference type="RefSeq" id="WP_231145643.1">
    <property type="nucleotide sequence ID" value="NZ_CP088101.1"/>
</dbReference>
<name>A0ABY3R1D9_9BRAD</name>
<sequence length="62" mass="6813">MTEIFVIVACFTIADQADNHCKLINSGDTFRSADECNVVLQNNSRYRPDPEVAFCISGVCLG</sequence>
<evidence type="ECO:0000313" key="2">
    <source>
        <dbReference type="Proteomes" id="UP001430990"/>
    </source>
</evidence>
<organism evidence="1 2">
    <name type="scientific">Bradyrhizobium barranii</name>
    <dbReference type="NCBI Taxonomy" id="2992140"/>
    <lineage>
        <taxon>Bacteria</taxon>
        <taxon>Pseudomonadati</taxon>
        <taxon>Pseudomonadota</taxon>
        <taxon>Alphaproteobacteria</taxon>
        <taxon>Hyphomicrobiales</taxon>
        <taxon>Nitrobacteraceae</taxon>
        <taxon>Bradyrhizobium</taxon>
    </lineage>
</organism>
<keyword evidence="2" id="KW-1185">Reference proteome</keyword>
<accession>A0ABY3R1D9</accession>
<gene>
    <name evidence="1" type="ORF">BjapCC829_47840</name>
</gene>
<protein>
    <recommendedName>
        <fullName evidence="3">DUF3551 domain-containing protein</fullName>
    </recommendedName>
</protein>
<dbReference type="EMBL" id="CP088101">
    <property type="protein sequence ID" value="UFW91673.1"/>
    <property type="molecule type" value="Genomic_DNA"/>
</dbReference>
<geneLocation type="plasmid" evidence="1 2">
    <name>pCC829_1</name>
</geneLocation>
<keyword evidence="1" id="KW-0614">Plasmid</keyword>
<evidence type="ECO:0000313" key="1">
    <source>
        <dbReference type="EMBL" id="UFW91673.1"/>
    </source>
</evidence>
<proteinExistence type="predicted"/>
<evidence type="ECO:0008006" key="3">
    <source>
        <dbReference type="Google" id="ProtNLM"/>
    </source>
</evidence>
<dbReference type="Proteomes" id="UP001430990">
    <property type="component" value="Plasmid pCC829_1"/>
</dbReference>